<evidence type="ECO:0000313" key="3">
    <source>
        <dbReference type="Proteomes" id="UP000002630"/>
    </source>
</evidence>
<sequence>MSAAVSSGAASGIGEQEKERQDAAATLDEIDGCLRRWKAARHEGQAVLTDLSNALLLRTYVDKGGGGGGGGRAATDGAVWGALAGAGTTVSRVSVATEHRARRLHGDLSALQDAMVAAAGELRRHAREVRRRWVSARAGGEDHRTSGSSSGAKARVEAADAVAVAVQDGDGAGCGSGAGGGGGGAAVGGGYALVDVADTTSQVAEMLMKEALVTATVVQGVGQEHGRDDREALTVYAAAWMMQPYVDAGRLKELEVMVGGQGRGKRG</sequence>
<feature type="compositionally biased region" description="Low complexity" evidence="1">
    <location>
        <begin position="1"/>
        <end position="12"/>
    </location>
</feature>
<protein>
    <submittedName>
        <fullName evidence="2">Uncharacterized protein</fullName>
    </submittedName>
</protein>
<dbReference type="OrthoDB" id="10406551at2759"/>
<evidence type="ECO:0000256" key="1">
    <source>
        <dbReference type="SAM" id="MobiDB-lite"/>
    </source>
</evidence>
<name>D8LKJ4_ECTSI</name>
<proteinExistence type="predicted"/>
<dbReference type="AlphaFoldDB" id="D8LKJ4"/>
<dbReference type="InParanoid" id="D8LKJ4"/>
<evidence type="ECO:0000313" key="2">
    <source>
        <dbReference type="EMBL" id="CBN74584.1"/>
    </source>
</evidence>
<keyword evidence="3" id="KW-1185">Reference proteome</keyword>
<dbReference type="EMBL" id="FN648487">
    <property type="protein sequence ID" value="CBN74584.1"/>
    <property type="molecule type" value="Genomic_DNA"/>
</dbReference>
<gene>
    <name evidence="2" type="ORF">Esi_0030_0105</name>
</gene>
<dbReference type="Proteomes" id="UP000002630">
    <property type="component" value="Linkage Group LG19"/>
</dbReference>
<dbReference type="EMBL" id="FN649744">
    <property type="protein sequence ID" value="CBN74584.1"/>
    <property type="molecule type" value="Genomic_DNA"/>
</dbReference>
<feature type="region of interest" description="Disordered" evidence="1">
    <location>
        <begin position="1"/>
        <end position="24"/>
    </location>
</feature>
<accession>D8LKJ4</accession>
<organism evidence="2 3">
    <name type="scientific">Ectocarpus siliculosus</name>
    <name type="common">Brown alga</name>
    <name type="synonym">Conferva siliculosa</name>
    <dbReference type="NCBI Taxonomy" id="2880"/>
    <lineage>
        <taxon>Eukaryota</taxon>
        <taxon>Sar</taxon>
        <taxon>Stramenopiles</taxon>
        <taxon>Ochrophyta</taxon>
        <taxon>PX clade</taxon>
        <taxon>Phaeophyceae</taxon>
        <taxon>Ectocarpales</taxon>
        <taxon>Ectocarpaceae</taxon>
        <taxon>Ectocarpus</taxon>
    </lineage>
</organism>
<reference evidence="2 3" key="1">
    <citation type="journal article" date="2010" name="Nature">
        <title>The Ectocarpus genome and the independent evolution of multicellularity in brown algae.</title>
        <authorList>
            <person name="Cock J.M."/>
            <person name="Sterck L."/>
            <person name="Rouze P."/>
            <person name="Scornet D."/>
            <person name="Allen A.E."/>
            <person name="Amoutzias G."/>
            <person name="Anthouard V."/>
            <person name="Artiguenave F."/>
            <person name="Aury J.M."/>
            <person name="Badger J.H."/>
            <person name="Beszteri B."/>
            <person name="Billiau K."/>
            <person name="Bonnet E."/>
            <person name="Bothwell J.H."/>
            <person name="Bowler C."/>
            <person name="Boyen C."/>
            <person name="Brownlee C."/>
            <person name="Carrano C.J."/>
            <person name="Charrier B."/>
            <person name="Cho G.Y."/>
            <person name="Coelho S.M."/>
            <person name="Collen J."/>
            <person name="Corre E."/>
            <person name="Da Silva C."/>
            <person name="Delage L."/>
            <person name="Delaroque N."/>
            <person name="Dittami S.M."/>
            <person name="Doulbeau S."/>
            <person name="Elias M."/>
            <person name="Farnham G."/>
            <person name="Gachon C.M."/>
            <person name="Gschloessl B."/>
            <person name="Heesch S."/>
            <person name="Jabbari K."/>
            <person name="Jubin C."/>
            <person name="Kawai H."/>
            <person name="Kimura K."/>
            <person name="Kloareg B."/>
            <person name="Kupper F.C."/>
            <person name="Lang D."/>
            <person name="Le Bail A."/>
            <person name="Leblanc C."/>
            <person name="Lerouge P."/>
            <person name="Lohr M."/>
            <person name="Lopez P.J."/>
            <person name="Martens C."/>
            <person name="Maumus F."/>
            <person name="Michel G."/>
            <person name="Miranda-Saavedra D."/>
            <person name="Morales J."/>
            <person name="Moreau H."/>
            <person name="Motomura T."/>
            <person name="Nagasato C."/>
            <person name="Napoli C.A."/>
            <person name="Nelson D.R."/>
            <person name="Nyvall-Collen P."/>
            <person name="Peters A.F."/>
            <person name="Pommier C."/>
            <person name="Potin P."/>
            <person name="Poulain J."/>
            <person name="Quesneville H."/>
            <person name="Read B."/>
            <person name="Rensing S.A."/>
            <person name="Ritter A."/>
            <person name="Rousvoal S."/>
            <person name="Samanta M."/>
            <person name="Samson G."/>
            <person name="Schroeder D.C."/>
            <person name="Segurens B."/>
            <person name="Strittmatter M."/>
            <person name="Tonon T."/>
            <person name="Tregear J.W."/>
            <person name="Valentin K."/>
            <person name="von Dassow P."/>
            <person name="Yamagishi T."/>
            <person name="Van de Peer Y."/>
            <person name="Wincker P."/>
        </authorList>
    </citation>
    <scope>NUCLEOTIDE SEQUENCE [LARGE SCALE GENOMIC DNA]</scope>
    <source>
        <strain evidence="3">Ec32 / CCAP1310/4</strain>
    </source>
</reference>